<name>A0A1C4D4G4_BACTU</name>
<proteinExistence type="predicted"/>
<reference evidence="1 2" key="1">
    <citation type="submission" date="2016-08" db="EMBL/GenBank/DDBJ databases">
        <authorList>
            <person name="Seilhamer J.J."/>
        </authorList>
    </citation>
    <scope>NUCLEOTIDE SEQUENCE [LARGE SCALE GENOMIC DNA]</scope>
    <source>
        <strain evidence="1 2">IEBC_T61001</strain>
    </source>
</reference>
<dbReference type="Proteomes" id="UP000195991">
    <property type="component" value="Unassembled WGS sequence"/>
</dbReference>
<dbReference type="EMBL" id="FMBI01000027">
    <property type="protein sequence ID" value="SCC26227.1"/>
    <property type="molecule type" value="Genomic_DNA"/>
</dbReference>
<gene>
    <name evidence="1" type="ORF">BTT61001_02247</name>
</gene>
<protein>
    <submittedName>
        <fullName evidence="1">Uncharacterized protein</fullName>
    </submittedName>
</protein>
<sequence>MLEKPMFIHNGYCIS</sequence>
<accession>A0A1C4D4G4</accession>
<organism evidence="1 2">
    <name type="scientific">Bacillus thuringiensis</name>
    <dbReference type="NCBI Taxonomy" id="1428"/>
    <lineage>
        <taxon>Bacteria</taxon>
        <taxon>Bacillati</taxon>
        <taxon>Bacillota</taxon>
        <taxon>Bacilli</taxon>
        <taxon>Bacillales</taxon>
        <taxon>Bacillaceae</taxon>
        <taxon>Bacillus</taxon>
        <taxon>Bacillus cereus group</taxon>
    </lineage>
</organism>
<evidence type="ECO:0000313" key="2">
    <source>
        <dbReference type="Proteomes" id="UP000195991"/>
    </source>
</evidence>
<evidence type="ECO:0000313" key="1">
    <source>
        <dbReference type="EMBL" id="SCC26227.1"/>
    </source>
</evidence>